<keyword evidence="1" id="KW-0812">Transmembrane</keyword>
<keyword evidence="3" id="KW-1185">Reference proteome</keyword>
<feature type="transmembrane region" description="Helical" evidence="1">
    <location>
        <begin position="30"/>
        <end position="49"/>
    </location>
</feature>
<evidence type="ECO:0000313" key="2">
    <source>
        <dbReference type="EMBL" id="ATE85712.1"/>
    </source>
</evidence>
<evidence type="ECO:0000313" key="3">
    <source>
        <dbReference type="Proteomes" id="UP000223389"/>
    </source>
</evidence>
<keyword evidence="1" id="KW-1133">Transmembrane helix</keyword>
<gene>
    <name evidence="2" type="ORF">Sf11_gp65</name>
</gene>
<reference evidence="2 3" key="1">
    <citation type="submission" date="2017-05" db="EMBL/GenBank/DDBJ databases">
        <title>The isolation and characterization of 16 novel Shigella-infecting phages from the environment.</title>
        <authorList>
            <person name="Doore S.M."/>
            <person name="Schrad J.R."/>
            <person name="Dover J.A."/>
            <person name="Parent K.N."/>
        </authorList>
    </citation>
    <scope>NUCLEOTIDE SEQUENCE [LARGE SCALE GENOMIC DNA]</scope>
</reference>
<evidence type="ECO:0000256" key="1">
    <source>
        <dbReference type="SAM" id="Phobius"/>
    </source>
</evidence>
<sequence>MTLFWSFWIPLSFMFWWAMAARVNEPRWIHFIVGSFFAVVTGVVPLLLYQCIK</sequence>
<dbReference type="EMBL" id="MF158038">
    <property type="protein sequence ID" value="ATE85712.1"/>
    <property type="molecule type" value="Genomic_DNA"/>
</dbReference>
<organism evidence="2 3">
    <name type="scientific">Shigella phage Sf11 SMD-2017</name>
    <dbReference type="NCBI Taxonomy" id="2282196"/>
    <lineage>
        <taxon>Viruses</taxon>
        <taxon>Duplodnaviria</taxon>
        <taxon>Heunggongvirae</taxon>
        <taxon>Uroviricota</taxon>
        <taxon>Caudoviricetes</taxon>
        <taxon>Cedarrivervirus</taxon>
        <taxon>Cedarrivervirus Sf11</taxon>
    </lineage>
</organism>
<protein>
    <submittedName>
        <fullName evidence="2">Uncharacterized protein</fullName>
    </submittedName>
</protein>
<accession>A0A291AXG5</accession>
<keyword evidence="1" id="KW-0472">Membrane</keyword>
<proteinExistence type="predicted"/>
<name>A0A291AXG5_9CAUD</name>
<dbReference type="Proteomes" id="UP000223389">
    <property type="component" value="Segment"/>
</dbReference>